<dbReference type="AlphaFoldDB" id="A0A1E4SS33"/>
<accession>A0A1E4SS33</accession>
<sequence>MALPVLAGRRWNHSDRQSKPFEAVHHNTAAIQPEYGTTAISLWVRGITLPDIHEVVGRRQHRIVAGGSTTSEDYRHQCRQHAIPSGDKALDGIGDVWTSSLQSTPSAVCLHPQTSPKSPGGSPEMRARPKFFVCFSAEIHKHDSRILSGRGLGHGSTLVARNALGVLTPTRRPPQYPLETPARRAQTHFGRPVFLHHRTHTNI</sequence>
<evidence type="ECO:0000313" key="2">
    <source>
        <dbReference type="Proteomes" id="UP000094285"/>
    </source>
</evidence>
<keyword evidence="2" id="KW-1185">Reference proteome</keyword>
<protein>
    <submittedName>
        <fullName evidence="1">Uncharacterized protein</fullName>
    </submittedName>
</protein>
<evidence type="ECO:0000313" key="1">
    <source>
        <dbReference type="EMBL" id="ODV82305.1"/>
    </source>
</evidence>
<name>A0A1E4SS33_9ASCO</name>
<gene>
    <name evidence="1" type="ORF">CANTADRAFT_140019</name>
</gene>
<dbReference type="GeneID" id="30980425"/>
<dbReference type="RefSeq" id="XP_020067427.1">
    <property type="nucleotide sequence ID" value="XM_020206288.1"/>
</dbReference>
<reference evidence="2" key="1">
    <citation type="submission" date="2016-05" db="EMBL/GenBank/DDBJ databases">
        <title>Comparative genomics of biotechnologically important yeasts.</title>
        <authorList>
            <consortium name="DOE Joint Genome Institute"/>
            <person name="Riley R."/>
            <person name="Haridas S."/>
            <person name="Wolfe K.H."/>
            <person name="Lopes M.R."/>
            <person name="Hittinger C.T."/>
            <person name="Goker M."/>
            <person name="Salamov A."/>
            <person name="Wisecaver J."/>
            <person name="Long T.M."/>
            <person name="Aerts A.L."/>
            <person name="Barry K."/>
            <person name="Choi C."/>
            <person name="Clum A."/>
            <person name="Coughlan A.Y."/>
            <person name="Deshpande S."/>
            <person name="Douglass A.P."/>
            <person name="Hanson S.J."/>
            <person name="Klenk H.-P."/>
            <person name="Labutti K."/>
            <person name="Lapidus A."/>
            <person name="Lindquist E."/>
            <person name="Lipzen A."/>
            <person name="Meier-Kolthoff J.P."/>
            <person name="Ohm R.A."/>
            <person name="Otillar R.P."/>
            <person name="Pangilinan J."/>
            <person name="Peng Y."/>
            <person name="Rokas A."/>
            <person name="Rosa C.A."/>
            <person name="Scheuner C."/>
            <person name="Sibirny A.A."/>
            <person name="Slot J.C."/>
            <person name="Stielow J.B."/>
            <person name="Sun H."/>
            <person name="Kurtzman C.P."/>
            <person name="Blackwell M."/>
            <person name="Grigoriev I.V."/>
            <person name="Jeffries T.W."/>
        </authorList>
    </citation>
    <scope>NUCLEOTIDE SEQUENCE [LARGE SCALE GENOMIC DNA]</scope>
    <source>
        <strain evidence="2">NRRL Y-17324</strain>
    </source>
</reference>
<proteinExistence type="predicted"/>
<dbReference type="EMBL" id="KV453909">
    <property type="protein sequence ID" value="ODV82305.1"/>
    <property type="molecule type" value="Genomic_DNA"/>
</dbReference>
<organism evidence="1 2">
    <name type="scientific">Suhomyces tanzawaensis NRRL Y-17324</name>
    <dbReference type="NCBI Taxonomy" id="984487"/>
    <lineage>
        <taxon>Eukaryota</taxon>
        <taxon>Fungi</taxon>
        <taxon>Dikarya</taxon>
        <taxon>Ascomycota</taxon>
        <taxon>Saccharomycotina</taxon>
        <taxon>Pichiomycetes</taxon>
        <taxon>Debaryomycetaceae</taxon>
        <taxon>Suhomyces</taxon>
    </lineage>
</organism>
<dbReference type="Proteomes" id="UP000094285">
    <property type="component" value="Unassembled WGS sequence"/>
</dbReference>